<feature type="compositionally biased region" description="Polar residues" evidence="2">
    <location>
        <begin position="117"/>
        <end position="129"/>
    </location>
</feature>
<comment type="similarity">
    <text evidence="1">Belongs to the fungal fucose-specific lectin family.</text>
</comment>
<dbReference type="Pfam" id="PF07938">
    <property type="entry name" value="Fungal_lectin"/>
    <property type="match status" value="1"/>
</dbReference>
<gene>
    <name evidence="4" type="ORF">GTA08_BOTSDO03720</name>
</gene>
<dbReference type="SUPFAM" id="SSF89372">
    <property type="entry name" value="Fucose-specific lectin"/>
    <property type="match status" value="1"/>
</dbReference>
<evidence type="ECO:0000256" key="2">
    <source>
        <dbReference type="SAM" id="MobiDB-lite"/>
    </source>
</evidence>
<comment type="caution">
    <text evidence="4">The sequence shown here is derived from an EMBL/GenBank/DDBJ whole genome shotgun (WGS) entry which is preliminary data.</text>
</comment>
<dbReference type="OrthoDB" id="5396810at2759"/>
<evidence type="ECO:0000313" key="5">
    <source>
        <dbReference type="Proteomes" id="UP000572817"/>
    </source>
</evidence>
<proteinExistence type="inferred from homology"/>
<feature type="transmembrane region" description="Helical" evidence="3">
    <location>
        <begin position="155"/>
        <end position="177"/>
    </location>
</feature>
<keyword evidence="3" id="KW-0472">Membrane</keyword>
<sequence length="514" mass="56133">MPTVNSEPVSPIESEVTQDFPPSGNNGTLRVTDYTDTPSVSRNSIDTQQDLPDEAEAQQPSEIEAPTDAADTSDKTPVAVDTNTHDKPPQYESYPEVHYAEHTQGHQFPQVVFDPNTYPQVSDGNQPEAYSTDGGPEALKRRQEKRICGLRKKPFWIILPAIILIIVILVAVLGGVLGSRAAKSKEQTTFMPTTALAAVNYTETSGVEHRRVYWQAENDDLYQSVWDSNSQSWEVSPLNPNGSPGPKVKPGTPLAAYIYNDRSHSTYEFHVFFLDTDNKIWERGTPNAADMWGSQVSNVVTGNYTAGNDSKLAAYADGCEDFCATTSVLVWQNTAGELSCAGFITNYGWWSFEVSTLSEYPLLRGSSLSLVPVWANESDGGLISLYANTGNLTRFVFNTTKKWEADGWSYNDTLAGEISPDSTITGFAQGYDGLNNTSSDIEVLSTNSGSGASWWDSHGNDTASSFPSQSDISTIAATAAGKVYTVEGSELVEWEWSHLNRSFKKSGVVNTDIP</sequence>
<accession>A0A8H4N502</accession>
<feature type="region of interest" description="Disordered" evidence="2">
    <location>
        <begin position="1"/>
        <end position="92"/>
    </location>
</feature>
<keyword evidence="3" id="KW-1133">Transmembrane helix</keyword>
<protein>
    <recommendedName>
        <fullName evidence="6">Fucose-specific lectin</fullName>
    </recommendedName>
</protein>
<keyword evidence="3" id="KW-0812">Transmembrane</keyword>
<evidence type="ECO:0000313" key="4">
    <source>
        <dbReference type="EMBL" id="KAF4307438.1"/>
    </source>
</evidence>
<feature type="region of interest" description="Disordered" evidence="2">
    <location>
        <begin position="110"/>
        <end position="138"/>
    </location>
</feature>
<evidence type="ECO:0000256" key="1">
    <source>
        <dbReference type="ARBA" id="ARBA00009042"/>
    </source>
</evidence>
<dbReference type="AlphaFoldDB" id="A0A8H4N502"/>
<evidence type="ECO:0000256" key="3">
    <source>
        <dbReference type="SAM" id="Phobius"/>
    </source>
</evidence>
<organism evidence="4 5">
    <name type="scientific">Botryosphaeria dothidea</name>
    <dbReference type="NCBI Taxonomy" id="55169"/>
    <lineage>
        <taxon>Eukaryota</taxon>
        <taxon>Fungi</taxon>
        <taxon>Dikarya</taxon>
        <taxon>Ascomycota</taxon>
        <taxon>Pezizomycotina</taxon>
        <taxon>Dothideomycetes</taxon>
        <taxon>Dothideomycetes incertae sedis</taxon>
        <taxon>Botryosphaeriales</taxon>
        <taxon>Botryosphaeriaceae</taxon>
        <taxon>Botryosphaeria</taxon>
    </lineage>
</organism>
<dbReference type="Proteomes" id="UP000572817">
    <property type="component" value="Unassembled WGS sequence"/>
</dbReference>
<keyword evidence="5" id="KW-1185">Reference proteome</keyword>
<reference evidence="4" key="1">
    <citation type="submission" date="2020-04" db="EMBL/GenBank/DDBJ databases">
        <title>Genome Assembly and Annotation of Botryosphaeria dothidea sdau 11-99, a Latent Pathogen of Apple Fruit Ring Rot in China.</title>
        <authorList>
            <person name="Yu C."/>
            <person name="Diao Y."/>
            <person name="Lu Q."/>
            <person name="Zhao J."/>
            <person name="Cui S."/>
            <person name="Peng C."/>
            <person name="He B."/>
            <person name="Liu H."/>
        </authorList>
    </citation>
    <scope>NUCLEOTIDE SEQUENCE [LARGE SCALE GENOMIC DNA]</scope>
    <source>
        <strain evidence="4">Sdau11-99</strain>
    </source>
</reference>
<evidence type="ECO:0008006" key="6">
    <source>
        <dbReference type="Google" id="ProtNLM"/>
    </source>
</evidence>
<dbReference type="Gene3D" id="2.120.10.70">
    <property type="entry name" value="Fucose-specific lectin"/>
    <property type="match status" value="1"/>
</dbReference>
<feature type="compositionally biased region" description="Polar residues" evidence="2">
    <location>
        <begin position="23"/>
        <end position="50"/>
    </location>
</feature>
<dbReference type="InterPro" id="IPR012475">
    <property type="entry name" value="Fungal_lectin"/>
</dbReference>
<dbReference type="EMBL" id="WWBZ02000022">
    <property type="protein sequence ID" value="KAF4307438.1"/>
    <property type="molecule type" value="Genomic_DNA"/>
</dbReference>
<name>A0A8H4N502_9PEZI</name>